<dbReference type="PRINTS" id="PR01162">
    <property type="entry name" value="ALPHATUBULIN"/>
</dbReference>
<keyword evidence="3" id="KW-0547">Nucleotide-binding</keyword>
<reference evidence="8" key="1">
    <citation type="submission" date="2019-05" db="EMBL/GenBank/DDBJ databases">
        <title>Annotation for the trematode Fasciolopsis buski.</title>
        <authorList>
            <person name="Choi Y.-J."/>
        </authorList>
    </citation>
    <scope>NUCLEOTIDE SEQUENCE</scope>
    <source>
        <strain evidence="8">HT</strain>
        <tissue evidence="8">Whole worm</tissue>
    </source>
</reference>
<evidence type="ECO:0000259" key="7">
    <source>
        <dbReference type="Pfam" id="PF00091"/>
    </source>
</evidence>
<proteinExistence type="inferred from homology"/>
<dbReference type="SUPFAM" id="SSF52490">
    <property type="entry name" value="Tubulin nucleotide-binding domain-like"/>
    <property type="match status" value="1"/>
</dbReference>
<dbReference type="GO" id="GO:0005200">
    <property type="term" value="F:structural constituent of cytoskeleton"/>
    <property type="evidence" value="ECO:0007669"/>
    <property type="project" value="InterPro"/>
</dbReference>
<evidence type="ECO:0000256" key="4">
    <source>
        <dbReference type="ARBA" id="ARBA00022801"/>
    </source>
</evidence>
<dbReference type="InterPro" id="IPR000217">
    <property type="entry name" value="Tubulin"/>
</dbReference>
<dbReference type="EMBL" id="LUCM01011829">
    <property type="protein sequence ID" value="KAA0183401.1"/>
    <property type="molecule type" value="Genomic_DNA"/>
</dbReference>
<name>A0A8E0VEK6_9TREM</name>
<dbReference type="Gene3D" id="3.40.50.1440">
    <property type="entry name" value="Tubulin/FtsZ, GTPase domain"/>
    <property type="match status" value="1"/>
</dbReference>
<keyword evidence="2" id="KW-0493">Microtubule</keyword>
<evidence type="ECO:0000256" key="2">
    <source>
        <dbReference type="ARBA" id="ARBA00022701"/>
    </source>
</evidence>
<evidence type="ECO:0000313" key="9">
    <source>
        <dbReference type="Proteomes" id="UP000728185"/>
    </source>
</evidence>
<evidence type="ECO:0000313" key="8">
    <source>
        <dbReference type="EMBL" id="KAA0183401.1"/>
    </source>
</evidence>
<gene>
    <name evidence="8" type="ORF">FBUS_11332</name>
</gene>
<feature type="domain" description="Tubulin/FtsZ GTPase" evidence="7">
    <location>
        <begin position="3"/>
        <end position="130"/>
    </location>
</feature>
<keyword evidence="5" id="KW-0342">GTP-binding</keyword>
<evidence type="ECO:0000256" key="3">
    <source>
        <dbReference type="ARBA" id="ARBA00022741"/>
    </source>
</evidence>
<dbReference type="GO" id="GO:0007017">
    <property type="term" value="P:microtubule-based process"/>
    <property type="evidence" value="ECO:0007669"/>
    <property type="project" value="InterPro"/>
</dbReference>
<protein>
    <submittedName>
        <fullName evidence="8">Tubulin alpha chain</fullName>
    </submittedName>
</protein>
<dbReference type="InterPro" id="IPR036525">
    <property type="entry name" value="Tubulin/FtsZ_GTPase_sf"/>
</dbReference>
<comment type="caution">
    <text evidence="8">The sequence shown here is derived from an EMBL/GenBank/DDBJ whole genome shotgun (WGS) entry which is preliminary data.</text>
</comment>
<dbReference type="Pfam" id="PF00091">
    <property type="entry name" value="Tubulin"/>
    <property type="match status" value="1"/>
</dbReference>
<sequence>MRECIAIHLGQAGVQIGNAVWELYCLEHRIRPNGLLQTNTLTTNDRSFDTIFLETGSGKLIPRSVYFDLEPTVVDEVRTGNYRALFHPDQLISAKEDAANNYARGHFTTSRSIVDLVLDRIRKLADNCESL</sequence>
<evidence type="ECO:0000256" key="1">
    <source>
        <dbReference type="ARBA" id="ARBA00009636"/>
    </source>
</evidence>
<accession>A0A8E0VEK6</accession>
<comment type="catalytic activity">
    <reaction evidence="6">
        <text>GTP + H2O = GDP + phosphate + H(+)</text>
        <dbReference type="Rhea" id="RHEA:19669"/>
        <dbReference type="ChEBI" id="CHEBI:15377"/>
        <dbReference type="ChEBI" id="CHEBI:15378"/>
        <dbReference type="ChEBI" id="CHEBI:37565"/>
        <dbReference type="ChEBI" id="CHEBI:43474"/>
        <dbReference type="ChEBI" id="CHEBI:58189"/>
    </reaction>
    <physiologicalReaction direction="left-to-right" evidence="6">
        <dbReference type="Rhea" id="RHEA:19670"/>
    </physiologicalReaction>
</comment>
<dbReference type="PRINTS" id="PR01161">
    <property type="entry name" value="TUBULIN"/>
</dbReference>
<dbReference type="PANTHER" id="PTHR11588">
    <property type="entry name" value="TUBULIN"/>
    <property type="match status" value="1"/>
</dbReference>
<dbReference type="GO" id="GO:0005874">
    <property type="term" value="C:microtubule"/>
    <property type="evidence" value="ECO:0007669"/>
    <property type="project" value="UniProtKB-KW"/>
</dbReference>
<evidence type="ECO:0000256" key="5">
    <source>
        <dbReference type="ARBA" id="ARBA00023134"/>
    </source>
</evidence>
<evidence type="ECO:0000256" key="6">
    <source>
        <dbReference type="ARBA" id="ARBA00049117"/>
    </source>
</evidence>
<dbReference type="OrthoDB" id="1662883at2759"/>
<dbReference type="AlphaFoldDB" id="A0A8E0VEK6"/>
<dbReference type="InterPro" id="IPR002452">
    <property type="entry name" value="Alpha_tubulin"/>
</dbReference>
<keyword evidence="4" id="KW-0378">Hydrolase</keyword>
<keyword evidence="9" id="KW-1185">Reference proteome</keyword>
<organism evidence="8 9">
    <name type="scientific">Fasciolopsis buskii</name>
    <dbReference type="NCBI Taxonomy" id="27845"/>
    <lineage>
        <taxon>Eukaryota</taxon>
        <taxon>Metazoa</taxon>
        <taxon>Spiralia</taxon>
        <taxon>Lophotrochozoa</taxon>
        <taxon>Platyhelminthes</taxon>
        <taxon>Trematoda</taxon>
        <taxon>Digenea</taxon>
        <taxon>Plagiorchiida</taxon>
        <taxon>Echinostomata</taxon>
        <taxon>Echinostomatoidea</taxon>
        <taxon>Fasciolidae</taxon>
        <taxon>Fasciolopsis</taxon>
    </lineage>
</organism>
<dbReference type="Proteomes" id="UP000728185">
    <property type="component" value="Unassembled WGS sequence"/>
</dbReference>
<dbReference type="InterPro" id="IPR003008">
    <property type="entry name" value="Tubulin_FtsZ_GTPase"/>
</dbReference>
<dbReference type="GO" id="GO:0016787">
    <property type="term" value="F:hydrolase activity"/>
    <property type="evidence" value="ECO:0007669"/>
    <property type="project" value="UniProtKB-KW"/>
</dbReference>
<dbReference type="GO" id="GO:0005525">
    <property type="term" value="F:GTP binding"/>
    <property type="evidence" value="ECO:0007669"/>
    <property type="project" value="UniProtKB-KW"/>
</dbReference>
<comment type="similarity">
    <text evidence="1">Belongs to the tubulin family.</text>
</comment>